<feature type="signal peptide" evidence="1">
    <location>
        <begin position="1"/>
        <end position="16"/>
    </location>
</feature>
<dbReference type="RefSeq" id="WP_025868079.1">
    <property type="nucleotide sequence ID" value="NZ_CABJFV010000003.1"/>
</dbReference>
<sequence>MRKLFLVILLFIGAVACDDSYKSTIPDVSFYFSCDLVQGEYSKLTIPGQFIKKAKNVNGIPVGYAGLIIGQSIYSQGYDYTAFDAACPVEASRNVSIDVQDDGLGTAICPKCRTKYNLSSGGAPVEGEGKEYLKRYNVIVSGTTLQVRN</sequence>
<dbReference type="PROSITE" id="PS51257">
    <property type="entry name" value="PROKAR_LIPOPROTEIN"/>
    <property type="match status" value="1"/>
</dbReference>
<name>A0A413VU25_9BACE</name>
<keyword evidence="1" id="KW-0732">Signal</keyword>
<dbReference type="Proteomes" id="UP000284379">
    <property type="component" value="Unassembled WGS sequence"/>
</dbReference>
<accession>A0A413VU25</accession>
<evidence type="ECO:0000256" key="1">
    <source>
        <dbReference type="SAM" id="SignalP"/>
    </source>
</evidence>
<evidence type="ECO:0008006" key="4">
    <source>
        <dbReference type="Google" id="ProtNLM"/>
    </source>
</evidence>
<dbReference type="AlphaFoldDB" id="A0A413VU25"/>
<dbReference type="GeneID" id="69504825"/>
<dbReference type="EMBL" id="QSGO01000003">
    <property type="protein sequence ID" value="RHB36994.1"/>
    <property type="molecule type" value="Genomic_DNA"/>
</dbReference>
<gene>
    <name evidence="2" type="ORF">DW888_05430</name>
</gene>
<organism evidence="2 3">
    <name type="scientific">Bacteroides nordii</name>
    <dbReference type="NCBI Taxonomy" id="291645"/>
    <lineage>
        <taxon>Bacteria</taxon>
        <taxon>Pseudomonadati</taxon>
        <taxon>Bacteroidota</taxon>
        <taxon>Bacteroidia</taxon>
        <taxon>Bacteroidales</taxon>
        <taxon>Bacteroidaceae</taxon>
        <taxon>Bacteroides</taxon>
    </lineage>
</organism>
<comment type="caution">
    <text evidence="2">The sequence shown here is derived from an EMBL/GenBank/DDBJ whole genome shotgun (WGS) entry which is preliminary data.</text>
</comment>
<reference evidence="2 3" key="1">
    <citation type="submission" date="2018-08" db="EMBL/GenBank/DDBJ databases">
        <title>A genome reference for cultivated species of the human gut microbiota.</title>
        <authorList>
            <person name="Zou Y."/>
            <person name="Xue W."/>
            <person name="Luo G."/>
        </authorList>
    </citation>
    <scope>NUCLEOTIDE SEQUENCE [LARGE SCALE GENOMIC DNA]</scope>
    <source>
        <strain evidence="2 3">AM40-30BH</strain>
    </source>
</reference>
<proteinExistence type="predicted"/>
<protein>
    <recommendedName>
        <fullName evidence="4">Rieske domain-containing protein</fullName>
    </recommendedName>
</protein>
<evidence type="ECO:0000313" key="2">
    <source>
        <dbReference type="EMBL" id="RHB36994.1"/>
    </source>
</evidence>
<evidence type="ECO:0000313" key="3">
    <source>
        <dbReference type="Proteomes" id="UP000284379"/>
    </source>
</evidence>
<feature type="chain" id="PRO_5019560373" description="Rieske domain-containing protein" evidence="1">
    <location>
        <begin position="17"/>
        <end position="149"/>
    </location>
</feature>